<keyword evidence="2" id="KW-0547">Nucleotide-binding</keyword>
<evidence type="ECO:0000256" key="1">
    <source>
        <dbReference type="ARBA" id="ARBA00004123"/>
    </source>
</evidence>
<reference evidence="7" key="1">
    <citation type="submission" date="2022-07" db="EMBL/GenBank/DDBJ databases">
        <title>Phylogenomic reconstructions and comparative analyses of Kickxellomycotina fungi.</title>
        <authorList>
            <person name="Reynolds N.K."/>
            <person name="Stajich J.E."/>
            <person name="Barry K."/>
            <person name="Grigoriev I.V."/>
            <person name="Crous P."/>
            <person name="Smith M.E."/>
        </authorList>
    </citation>
    <scope>NUCLEOTIDE SEQUENCE</scope>
    <source>
        <strain evidence="7">RSA 567</strain>
    </source>
</reference>
<dbReference type="Pfam" id="PF02463">
    <property type="entry name" value="SMC_N"/>
    <property type="match status" value="1"/>
</dbReference>
<keyword evidence="8" id="KW-1185">Reference proteome</keyword>
<dbReference type="InterPro" id="IPR027417">
    <property type="entry name" value="P-loop_NTPase"/>
</dbReference>
<feature type="coiled-coil region" evidence="5">
    <location>
        <begin position="215"/>
        <end position="252"/>
    </location>
</feature>
<evidence type="ECO:0000256" key="5">
    <source>
        <dbReference type="SAM" id="Coils"/>
    </source>
</evidence>
<comment type="caution">
    <text evidence="7">The sequence shown here is derived from an EMBL/GenBank/DDBJ whole genome shotgun (WGS) entry which is preliminary data.</text>
</comment>
<comment type="subcellular location">
    <subcellularLocation>
        <location evidence="1">Nucleus</location>
    </subcellularLocation>
</comment>
<keyword evidence="3" id="KW-0067">ATP-binding</keyword>
<dbReference type="AlphaFoldDB" id="A0A9W8EB31"/>
<proteinExistence type="predicted"/>
<dbReference type="PANTHER" id="PTHR18937">
    <property type="entry name" value="STRUCTURAL MAINTENANCE OF CHROMOSOMES SMC FAMILY MEMBER"/>
    <property type="match status" value="1"/>
</dbReference>
<feature type="non-terminal residue" evidence="7">
    <location>
        <position position="361"/>
    </location>
</feature>
<dbReference type="EMBL" id="JANBQB010000827">
    <property type="protein sequence ID" value="KAJ1973421.1"/>
    <property type="molecule type" value="Genomic_DNA"/>
</dbReference>
<sequence>MLQTPATPEPVPSAGTDADQRLIITRMVLNNFKSYAGRQEIGPFHKSFSSVVGPNGSGKSNVIDALLFVFGYRANKMRQGKLSELIHNSQQYQNLDSCAVEVHFCDIRDLPGDNQYDVIPNSELVICRVANRNNTSRYYINQRSSSFTEVTTLLRQKGVDLDHKRFLILQGEVESISQMKPKAQTEHEEGLLEYLEDIIGTSKYKEPINQAGHLLDELNDERTEKLNRMKIAEREKNSLEGKKNEAEQYIRAENDMVVKRSTLFQRRLMDCQAKATRSESAYSELKQKLDSQLASFVEYKEELRTLEDNYKAAVKEYETMGKKANAITKELTKFEREDVQLQENYKYLKTKIKKLDKAIQK</sequence>
<protein>
    <submittedName>
        <fullName evidence="7">Structural maintenance of chromosomes protein 4</fullName>
    </submittedName>
</protein>
<keyword evidence="5" id="KW-0175">Coiled coil</keyword>
<keyword evidence="4" id="KW-0539">Nucleus</keyword>
<dbReference type="GO" id="GO:0000796">
    <property type="term" value="C:condensin complex"/>
    <property type="evidence" value="ECO:0007669"/>
    <property type="project" value="TreeGrafter"/>
</dbReference>
<dbReference type="OrthoDB" id="5575062at2759"/>
<dbReference type="InterPro" id="IPR003395">
    <property type="entry name" value="RecF/RecN/SMC_N"/>
</dbReference>
<evidence type="ECO:0000313" key="8">
    <source>
        <dbReference type="Proteomes" id="UP001151582"/>
    </source>
</evidence>
<gene>
    <name evidence="7" type="primary">SMC4_1</name>
    <name evidence="7" type="ORF">H4R34_005082</name>
</gene>
<evidence type="ECO:0000313" key="7">
    <source>
        <dbReference type="EMBL" id="KAJ1973421.1"/>
    </source>
</evidence>
<dbReference type="GO" id="GO:0005524">
    <property type="term" value="F:ATP binding"/>
    <property type="evidence" value="ECO:0007669"/>
    <property type="project" value="UniProtKB-KW"/>
</dbReference>
<evidence type="ECO:0000259" key="6">
    <source>
        <dbReference type="Pfam" id="PF02463"/>
    </source>
</evidence>
<dbReference type="Proteomes" id="UP001151582">
    <property type="component" value="Unassembled WGS sequence"/>
</dbReference>
<organism evidence="7 8">
    <name type="scientific">Dimargaris verticillata</name>
    <dbReference type="NCBI Taxonomy" id="2761393"/>
    <lineage>
        <taxon>Eukaryota</taxon>
        <taxon>Fungi</taxon>
        <taxon>Fungi incertae sedis</taxon>
        <taxon>Zoopagomycota</taxon>
        <taxon>Kickxellomycotina</taxon>
        <taxon>Dimargaritomycetes</taxon>
        <taxon>Dimargaritales</taxon>
        <taxon>Dimargaritaceae</taxon>
        <taxon>Dimargaris</taxon>
    </lineage>
</organism>
<dbReference type="GO" id="GO:0007076">
    <property type="term" value="P:mitotic chromosome condensation"/>
    <property type="evidence" value="ECO:0007669"/>
    <property type="project" value="TreeGrafter"/>
</dbReference>
<dbReference type="GO" id="GO:0005634">
    <property type="term" value="C:nucleus"/>
    <property type="evidence" value="ECO:0007669"/>
    <property type="project" value="UniProtKB-SubCell"/>
</dbReference>
<dbReference type="SUPFAM" id="SSF52540">
    <property type="entry name" value="P-loop containing nucleoside triphosphate hydrolases"/>
    <property type="match status" value="1"/>
</dbReference>
<accession>A0A9W8EB31</accession>
<dbReference type="FunFam" id="3.40.50.300:FF:000585">
    <property type="entry name" value="Structural maintenance of chromosomes 4"/>
    <property type="match status" value="1"/>
</dbReference>
<evidence type="ECO:0000256" key="3">
    <source>
        <dbReference type="ARBA" id="ARBA00022840"/>
    </source>
</evidence>
<feature type="domain" description="RecF/RecN/SMC N-terminal" evidence="6">
    <location>
        <begin position="24"/>
        <end position="160"/>
    </location>
</feature>
<evidence type="ECO:0000256" key="2">
    <source>
        <dbReference type="ARBA" id="ARBA00022741"/>
    </source>
</evidence>
<name>A0A9W8EB31_9FUNG</name>
<evidence type="ECO:0000256" key="4">
    <source>
        <dbReference type="ARBA" id="ARBA00023242"/>
    </source>
</evidence>
<dbReference type="Gene3D" id="3.40.50.300">
    <property type="entry name" value="P-loop containing nucleotide triphosphate hydrolases"/>
    <property type="match status" value="1"/>
</dbReference>
<dbReference type="PANTHER" id="PTHR18937:SF172">
    <property type="entry name" value="STRUCTURAL MAINTENANCE OF CHROMOSOMES PROTEIN"/>
    <property type="match status" value="1"/>
</dbReference>
<feature type="coiled-coil region" evidence="5">
    <location>
        <begin position="282"/>
        <end position="344"/>
    </location>
</feature>